<organism evidence="2 3">
    <name type="scientific">Lepraria finkii</name>
    <dbReference type="NCBI Taxonomy" id="1340010"/>
    <lineage>
        <taxon>Eukaryota</taxon>
        <taxon>Fungi</taxon>
        <taxon>Dikarya</taxon>
        <taxon>Ascomycota</taxon>
        <taxon>Pezizomycotina</taxon>
        <taxon>Lecanoromycetes</taxon>
        <taxon>OSLEUM clade</taxon>
        <taxon>Lecanoromycetidae</taxon>
        <taxon>Lecanorales</taxon>
        <taxon>Lecanorineae</taxon>
        <taxon>Stereocaulaceae</taxon>
        <taxon>Lepraria</taxon>
    </lineage>
</organism>
<dbReference type="Proteomes" id="UP001590951">
    <property type="component" value="Unassembled WGS sequence"/>
</dbReference>
<sequence length="70" mass="7331">MQTKVTATSPSSAPSFGSSSPEINYLRVRNTSVIPLCLLIAPMDPTPIPNPDAELICIGTPFSPPSPPPI</sequence>
<name>A0ABR4BJZ7_9LECA</name>
<feature type="region of interest" description="Disordered" evidence="1">
    <location>
        <begin position="1"/>
        <end position="21"/>
    </location>
</feature>
<reference evidence="2 3" key="1">
    <citation type="submission" date="2024-09" db="EMBL/GenBank/DDBJ databases">
        <title>Rethinking Asexuality: The Enigmatic Case of Functional Sexual Genes in Lepraria (Stereocaulaceae).</title>
        <authorList>
            <person name="Doellman M."/>
            <person name="Sun Y."/>
            <person name="Barcenas-Pena A."/>
            <person name="Lumbsch H.T."/>
            <person name="Grewe F."/>
        </authorList>
    </citation>
    <scope>NUCLEOTIDE SEQUENCE [LARGE SCALE GENOMIC DNA]</scope>
    <source>
        <strain evidence="2 3">Grewe 0041</strain>
    </source>
</reference>
<evidence type="ECO:0000313" key="3">
    <source>
        <dbReference type="Proteomes" id="UP001590951"/>
    </source>
</evidence>
<evidence type="ECO:0000256" key="1">
    <source>
        <dbReference type="SAM" id="MobiDB-lite"/>
    </source>
</evidence>
<keyword evidence="3" id="KW-1185">Reference proteome</keyword>
<evidence type="ECO:0000313" key="2">
    <source>
        <dbReference type="EMBL" id="KAL2058138.1"/>
    </source>
</evidence>
<gene>
    <name evidence="2" type="ORF">ABVK25_001756</name>
</gene>
<comment type="caution">
    <text evidence="2">The sequence shown here is derived from an EMBL/GenBank/DDBJ whole genome shotgun (WGS) entry which is preliminary data.</text>
</comment>
<protein>
    <submittedName>
        <fullName evidence="2">Uncharacterized protein</fullName>
    </submittedName>
</protein>
<feature type="compositionally biased region" description="Low complexity" evidence="1">
    <location>
        <begin position="9"/>
        <end position="21"/>
    </location>
</feature>
<accession>A0ABR4BJZ7</accession>
<proteinExistence type="predicted"/>
<dbReference type="EMBL" id="JBHFEH010000003">
    <property type="protein sequence ID" value="KAL2058138.1"/>
    <property type="molecule type" value="Genomic_DNA"/>
</dbReference>